<gene>
    <name evidence="1" type="ORF">S01H4_40696</name>
</gene>
<feature type="non-terminal residue" evidence="1">
    <location>
        <position position="215"/>
    </location>
</feature>
<protein>
    <submittedName>
        <fullName evidence="1">Uncharacterized protein</fullName>
    </submittedName>
</protein>
<proteinExistence type="predicted"/>
<dbReference type="EMBL" id="BART01022195">
    <property type="protein sequence ID" value="GAG93375.1"/>
    <property type="molecule type" value="Genomic_DNA"/>
</dbReference>
<reference evidence="1" key="1">
    <citation type="journal article" date="2014" name="Front. Microbiol.">
        <title>High frequency of phylogenetically diverse reductive dehalogenase-homologous genes in deep subseafloor sedimentary metagenomes.</title>
        <authorList>
            <person name="Kawai M."/>
            <person name="Futagami T."/>
            <person name="Toyoda A."/>
            <person name="Takaki Y."/>
            <person name="Nishi S."/>
            <person name="Hori S."/>
            <person name="Arai W."/>
            <person name="Tsubouchi T."/>
            <person name="Morono Y."/>
            <person name="Uchiyama I."/>
            <person name="Ito T."/>
            <person name="Fujiyama A."/>
            <person name="Inagaki F."/>
            <person name="Takami H."/>
        </authorList>
    </citation>
    <scope>NUCLEOTIDE SEQUENCE</scope>
    <source>
        <strain evidence="1">Expedition CK06-06</strain>
    </source>
</reference>
<name>X1BEC5_9ZZZZ</name>
<evidence type="ECO:0000313" key="1">
    <source>
        <dbReference type="EMBL" id="GAG93375.1"/>
    </source>
</evidence>
<accession>X1BEC5</accession>
<organism evidence="1">
    <name type="scientific">marine sediment metagenome</name>
    <dbReference type="NCBI Taxonomy" id="412755"/>
    <lineage>
        <taxon>unclassified sequences</taxon>
        <taxon>metagenomes</taxon>
        <taxon>ecological metagenomes</taxon>
    </lineage>
</organism>
<comment type="caution">
    <text evidence="1">The sequence shown here is derived from an EMBL/GenBank/DDBJ whole genome shotgun (WGS) entry which is preliminary data.</text>
</comment>
<dbReference type="AlphaFoldDB" id="X1BEC5"/>
<sequence length="215" mass="25419">MGKYDDILDEDFIKAYIESEPYMQSEKAIGEALLELPPDLILKLRLILDYEDYKEITSEDMDTIRIVMSSVRNPFGGYPSRFSTDYGSLEMTYVAGIGVWIPFWMSVDKQYTNERWDVKTFPYYGGKWLFKTFRAVIDDEISVADDLVANIVFSLPWVGHLAKEIDHIIQRTFMAYDFNLWSWMSFEGTLPVQLIINNWSLVRSELQYYWENWTR</sequence>